<dbReference type="EMBL" id="JABBGH010000003">
    <property type="protein sequence ID" value="NML66915.1"/>
    <property type="molecule type" value="Genomic_DNA"/>
</dbReference>
<keyword evidence="2" id="KW-1185">Reference proteome</keyword>
<accession>A0A7Y0FNV5</accession>
<protein>
    <submittedName>
        <fullName evidence="1">Uncharacterized protein</fullName>
    </submittedName>
</protein>
<proteinExistence type="predicted"/>
<gene>
    <name evidence="1" type="ORF">HHL22_17045</name>
</gene>
<comment type="caution">
    <text evidence="1">The sequence shown here is derived from an EMBL/GenBank/DDBJ whole genome shotgun (WGS) entry which is preliminary data.</text>
</comment>
<dbReference type="Proteomes" id="UP000559626">
    <property type="component" value="Unassembled WGS sequence"/>
</dbReference>
<evidence type="ECO:0000313" key="2">
    <source>
        <dbReference type="Proteomes" id="UP000559626"/>
    </source>
</evidence>
<organism evidence="1 2">
    <name type="scientific">Hymenobacter polaris</name>
    <dbReference type="NCBI Taxonomy" id="2682546"/>
    <lineage>
        <taxon>Bacteria</taxon>
        <taxon>Pseudomonadati</taxon>
        <taxon>Bacteroidota</taxon>
        <taxon>Cytophagia</taxon>
        <taxon>Cytophagales</taxon>
        <taxon>Hymenobacteraceae</taxon>
        <taxon>Hymenobacter</taxon>
    </lineage>
</organism>
<dbReference type="RefSeq" id="WP_169532619.1">
    <property type="nucleotide sequence ID" value="NZ_JABBGH010000003.1"/>
</dbReference>
<name>A0A7Y0FNV5_9BACT</name>
<reference evidence="1 2" key="1">
    <citation type="submission" date="2020-04" db="EMBL/GenBank/DDBJ databases">
        <title>Hymenobacter polaris sp. nov., isolated from Arctic soil.</title>
        <authorList>
            <person name="Dahal R.H."/>
        </authorList>
    </citation>
    <scope>NUCLEOTIDE SEQUENCE [LARGE SCALE GENOMIC DNA]</scope>
    <source>
        <strain evidence="1 2">RP-2-7</strain>
    </source>
</reference>
<sequence length="88" mass="9606">MENQAATFLIEDTFTIINRGTVLIGETTETVSNGQSLLFDNGVCWSIKSVEALYRRNQPAKIGLLMTALSSSQQAFLINLKGATARII</sequence>
<evidence type="ECO:0000313" key="1">
    <source>
        <dbReference type="EMBL" id="NML66915.1"/>
    </source>
</evidence>
<dbReference type="AlphaFoldDB" id="A0A7Y0FNV5"/>